<comment type="caution">
    <text evidence="1">The sequence shown here is derived from an EMBL/GenBank/DDBJ whole genome shotgun (WGS) entry which is preliminary data.</text>
</comment>
<keyword evidence="2" id="KW-1185">Reference proteome</keyword>
<gene>
    <name evidence="1" type="ORF">WKW77_25020</name>
</gene>
<dbReference type="InterPro" id="IPR036909">
    <property type="entry name" value="Cyt_c-like_dom_sf"/>
</dbReference>
<name>A0ABU8VL42_9BURK</name>
<dbReference type="Gene3D" id="1.10.760.10">
    <property type="entry name" value="Cytochrome c-like domain"/>
    <property type="match status" value="1"/>
</dbReference>
<dbReference type="Proteomes" id="UP001365846">
    <property type="component" value="Unassembled WGS sequence"/>
</dbReference>
<dbReference type="SUPFAM" id="SSF46626">
    <property type="entry name" value="Cytochrome c"/>
    <property type="match status" value="1"/>
</dbReference>
<evidence type="ECO:0000313" key="1">
    <source>
        <dbReference type="EMBL" id="MEJ8814365.1"/>
    </source>
</evidence>
<sequence length="82" mass="8975">MATLLEDSVIEGLARYYAAQKPGPGIAGDPRLIARGKTLYEKGDSSRNVVACSTCHGQRPRAMRSSRAWPASMQPTWRVISK</sequence>
<organism evidence="1 2">
    <name type="scientific">Variovorax ureilyticus</name>
    <dbReference type="NCBI Taxonomy" id="1836198"/>
    <lineage>
        <taxon>Bacteria</taxon>
        <taxon>Pseudomonadati</taxon>
        <taxon>Pseudomonadota</taxon>
        <taxon>Betaproteobacteria</taxon>
        <taxon>Burkholderiales</taxon>
        <taxon>Comamonadaceae</taxon>
        <taxon>Variovorax</taxon>
    </lineage>
</organism>
<evidence type="ECO:0008006" key="3">
    <source>
        <dbReference type="Google" id="ProtNLM"/>
    </source>
</evidence>
<protein>
    <recommendedName>
        <fullName evidence="3">Cytochrome c domain-containing protein</fullName>
    </recommendedName>
</protein>
<dbReference type="RefSeq" id="WP_340359596.1">
    <property type="nucleotide sequence ID" value="NZ_JBBKZU010000012.1"/>
</dbReference>
<proteinExistence type="predicted"/>
<accession>A0ABU8VL42</accession>
<evidence type="ECO:0000313" key="2">
    <source>
        <dbReference type="Proteomes" id="UP001365846"/>
    </source>
</evidence>
<reference evidence="1 2" key="1">
    <citation type="submission" date="2024-03" db="EMBL/GenBank/DDBJ databases">
        <title>Novel species of the genus Variovorax.</title>
        <authorList>
            <person name="Liu Q."/>
            <person name="Xin Y.-H."/>
        </authorList>
    </citation>
    <scope>NUCLEOTIDE SEQUENCE [LARGE SCALE GENOMIC DNA]</scope>
    <source>
        <strain evidence="1 2">KACC 18899</strain>
    </source>
</reference>
<dbReference type="EMBL" id="JBBKZU010000012">
    <property type="protein sequence ID" value="MEJ8814365.1"/>
    <property type="molecule type" value="Genomic_DNA"/>
</dbReference>